<evidence type="ECO:0000256" key="5">
    <source>
        <dbReference type="ARBA" id="ARBA00022833"/>
    </source>
</evidence>
<dbReference type="PROSITE" id="PS51981">
    <property type="entry name" value="ZF_RZ"/>
    <property type="match status" value="1"/>
</dbReference>
<keyword evidence="7" id="KW-0175">Coiled coil</keyword>
<name>A0A9N9SA44_PHACE</name>
<evidence type="ECO:0000256" key="6">
    <source>
        <dbReference type="ARBA" id="ARBA00022859"/>
    </source>
</evidence>
<sequence>METWLKGENEAEIQVKVCPKCKTPIINTQRYSEYLKKAMVDIQNVKKRLNGSPEANREMRLQLWARILLLKHHHISKFSILFSSALKETESRLEETKWDVERGRVRQSFNAVILNSITSKVQILEHIAKIFVSGTDSPEVQAQLSFILDCIQRNEVHVTNQEIDDIQMEISRLKRRILSMFKRPSVTPAARIQHIEKLVNTRNRYTKAIDESVQEMMKTLESGIKISEFKCPNGHPYIITECGGAMQEYTCPEAGCGEKIGGTHHTLIGTNQLASEMDGARFAAWSNMANNLGNYDIPM</sequence>
<keyword evidence="6" id="KW-0391">Immunity</keyword>
<keyword evidence="10" id="KW-1185">Reference proteome</keyword>
<reference evidence="9" key="2">
    <citation type="submission" date="2022-10" db="EMBL/GenBank/DDBJ databases">
        <authorList>
            <consortium name="ENA_rothamsted_submissions"/>
            <consortium name="culmorum"/>
            <person name="King R."/>
        </authorList>
    </citation>
    <scope>NUCLEOTIDE SEQUENCE</scope>
</reference>
<evidence type="ECO:0000256" key="3">
    <source>
        <dbReference type="ARBA" id="ARBA00022723"/>
    </source>
</evidence>
<evidence type="ECO:0000256" key="1">
    <source>
        <dbReference type="ARBA" id="ARBA00004496"/>
    </source>
</evidence>
<dbReference type="OrthoDB" id="2423195at2759"/>
<keyword evidence="2" id="KW-0963">Cytoplasm</keyword>
<evidence type="ECO:0000313" key="10">
    <source>
        <dbReference type="Proteomes" id="UP001153737"/>
    </source>
</evidence>
<protein>
    <recommendedName>
        <fullName evidence="8">RZ-type domain-containing protein</fullName>
    </recommendedName>
</protein>
<dbReference type="InterPro" id="IPR046439">
    <property type="entry name" value="ZF_RZ_dom"/>
</dbReference>
<reference evidence="9" key="1">
    <citation type="submission" date="2022-01" db="EMBL/GenBank/DDBJ databases">
        <authorList>
            <person name="King R."/>
        </authorList>
    </citation>
    <scope>NUCLEOTIDE SEQUENCE</scope>
</reference>
<dbReference type="GO" id="GO:0005737">
    <property type="term" value="C:cytoplasm"/>
    <property type="evidence" value="ECO:0007669"/>
    <property type="project" value="UniProtKB-SubCell"/>
</dbReference>
<feature type="coiled-coil region" evidence="7">
    <location>
        <begin position="156"/>
        <end position="215"/>
    </location>
</feature>
<dbReference type="Proteomes" id="UP001153737">
    <property type="component" value="Chromosome 11"/>
</dbReference>
<feature type="domain" description="RZ-type" evidence="8">
    <location>
        <begin position="208"/>
        <end position="280"/>
    </location>
</feature>
<keyword evidence="3" id="KW-0479">Metal-binding</keyword>
<gene>
    <name evidence="9" type="ORF">PHAECO_LOCUS2155</name>
</gene>
<proteinExistence type="predicted"/>
<dbReference type="Pfam" id="PF20173">
    <property type="entry name" value="ZnF_RZ-type"/>
    <property type="match status" value="1"/>
</dbReference>
<evidence type="ECO:0000256" key="7">
    <source>
        <dbReference type="SAM" id="Coils"/>
    </source>
</evidence>
<dbReference type="AlphaFoldDB" id="A0A9N9SA44"/>
<keyword evidence="5" id="KW-0862">Zinc</keyword>
<dbReference type="EMBL" id="OU896717">
    <property type="protein sequence ID" value="CAG9814756.1"/>
    <property type="molecule type" value="Genomic_DNA"/>
</dbReference>
<evidence type="ECO:0000256" key="2">
    <source>
        <dbReference type="ARBA" id="ARBA00022490"/>
    </source>
</evidence>
<keyword evidence="4" id="KW-0863">Zinc-finger</keyword>
<comment type="subcellular location">
    <subcellularLocation>
        <location evidence="1">Cytoplasm</location>
    </subcellularLocation>
</comment>
<accession>A0A9N9SA44</accession>
<evidence type="ECO:0000259" key="8">
    <source>
        <dbReference type="PROSITE" id="PS51981"/>
    </source>
</evidence>
<dbReference type="GO" id="GO:0002376">
    <property type="term" value="P:immune system process"/>
    <property type="evidence" value="ECO:0007669"/>
    <property type="project" value="UniProtKB-KW"/>
</dbReference>
<evidence type="ECO:0000313" key="9">
    <source>
        <dbReference type="EMBL" id="CAG9814756.1"/>
    </source>
</evidence>
<dbReference type="GO" id="GO:0008270">
    <property type="term" value="F:zinc ion binding"/>
    <property type="evidence" value="ECO:0007669"/>
    <property type="project" value="UniProtKB-KW"/>
</dbReference>
<organism evidence="9 10">
    <name type="scientific">Phaedon cochleariae</name>
    <name type="common">Mustard beetle</name>
    <dbReference type="NCBI Taxonomy" id="80249"/>
    <lineage>
        <taxon>Eukaryota</taxon>
        <taxon>Metazoa</taxon>
        <taxon>Ecdysozoa</taxon>
        <taxon>Arthropoda</taxon>
        <taxon>Hexapoda</taxon>
        <taxon>Insecta</taxon>
        <taxon>Pterygota</taxon>
        <taxon>Neoptera</taxon>
        <taxon>Endopterygota</taxon>
        <taxon>Coleoptera</taxon>
        <taxon>Polyphaga</taxon>
        <taxon>Cucujiformia</taxon>
        <taxon>Chrysomeloidea</taxon>
        <taxon>Chrysomelidae</taxon>
        <taxon>Chrysomelinae</taxon>
        <taxon>Chrysomelini</taxon>
        <taxon>Phaedon</taxon>
    </lineage>
</organism>
<evidence type="ECO:0000256" key="4">
    <source>
        <dbReference type="ARBA" id="ARBA00022771"/>
    </source>
</evidence>